<organism evidence="2 3">
    <name type="scientific">Candidatus Segetimicrobium genomatis</name>
    <dbReference type="NCBI Taxonomy" id="2569760"/>
    <lineage>
        <taxon>Bacteria</taxon>
        <taxon>Bacillati</taxon>
        <taxon>Candidatus Sysuimicrobiota</taxon>
        <taxon>Candidatus Sysuimicrobiia</taxon>
        <taxon>Candidatus Sysuimicrobiales</taxon>
        <taxon>Candidatus Segetimicrobiaceae</taxon>
        <taxon>Candidatus Segetimicrobium</taxon>
    </lineage>
</organism>
<evidence type="ECO:0000313" key="3">
    <source>
        <dbReference type="Proteomes" id="UP000320048"/>
    </source>
</evidence>
<reference evidence="2 3" key="1">
    <citation type="journal article" date="2019" name="Nat. Microbiol.">
        <title>Mediterranean grassland soil C-N compound turnover is dependent on rainfall and depth, and is mediated by genomically divergent microorganisms.</title>
        <authorList>
            <person name="Diamond S."/>
            <person name="Andeer P.F."/>
            <person name="Li Z."/>
            <person name="Crits-Christoph A."/>
            <person name="Burstein D."/>
            <person name="Anantharaman K."/>
            <person name="Lane K.R."/>
            <person name="Thomas B.C."/>
            <person name="Pan C."/>
            <person name="Northen T.R."/>
            <person name="Banfield J.F."/>
        </authorList>
    </citation>
    <scope>NUCLEOTIDE SEQUENCE [LARGE SCALE GENOMIC DNA]</scope>
    <source>
        <strain evidence="2">NP_7</strain>
    </source>
</reference>
<protein>
    <submittedName>
        <fullName evidence="2">Methyltransferase domain-containing protein</fullName>
    </submittedName>
</protein>
<dbReference type="CDD" id="cd02440">
    <property type="entry name" value="AdoMet_MTases"/>
    <property type="match status" value="1"/>
</dbReference>
<feature type="non-terminal residue" evidence="2">
    <location>
        <position position="124"/>
    </location>
</feature>
<keyword evidence="2" id="KW-0489">Methyltransferase</keyword>
<dbReference type="EMBL" id="VBAO01000242">
    <property type="protein sequence ID" value="TMI80098.1"/>
    <property type="molecule type" value="Genomic_DNA"/>
</dbReference>
<name>A0A537J960_9BACT</name>
<dbReference type="AlphaFoldDB" id="A0A537J960"/>
<dbReference type="GO" id="GO:0032259">
    <property type="term" value="P:methylation"/>
    <property type="evidence" value="ECO:0007669"/>
    <property type="project" value="UniProtKB-KW"/>
</dbReference>
<accession>A0A537J960</accession>
<feature type="domain" description="Methyltransferase" evidence="1">
    <location>
        <begin position="46"/>
        <end position="119"/>
    </location>
</feature>
<dbReference type="InterPro" id="IPR029063">
    <property type="entry name" value="SAM-dependent_MTases_sf"/>
</dbReference>
<evidence type="ECO:0000259" key="1">
    <source>
        <dbReference type="Pfam" id="PF13649"/>
    </source>
</evidence>
<dbReference type="GO" id="GO:0008168">
    <property type="term" value="F:methyltransferase activity"/>
    <property type="evidence" value="ECO:0007669"/>
    <property type="project" value="UniProtKB-KW"/>
</dbReference>
<dbReference type="PANTHER" id="PTHR43591">
    <property type="entry name" value="METHYLTRANSFERASE"/>
    <property type="match status" value="1"/>
</dbReference>
<proteinExistence type="predicted"/>
<evidence type="ECO:0000313" key="2">
    <source>
        <dbReference type="EMBL" id="TMI80098.1"/>
    </source>
</evidence>
<dbReference type="PANTHER" id="PTHR43591:SF24">
    <property type="entry name" value="2-METHOXY-6-POLYPRENYL-1,4-BENZOQUINOL METHYLASE, MITOCHONDRIAL"/>
    <property type="match status" value="1"/>
</dbReference>
<sequence>MSDLEAIKSRMQQTWASGDFAMIGTTNLIVGEMLCEAVDVRPGWKVLDVATGSGNTALAAARRFCDVTGVDFVPALLERARERAAAERLQIAFHEGDAERLPFPDASFDVVLSTFGAMFAPNQE</sequence>
<gene>
    <name evidence="2" type="ORF">E6H04_09270</name>
</gene>
<keyword evidence="2" id="KW-0808">Transferase</keyword>
<dbReference type="Proteomes" id="UP000320048">
    <property type="component" value="Unassembled WGS sequence"/>
</dbReference>
<comment type="caution">
    <text evidence="2">The sequence shown here is derived from an EMBL/GenBank/DDBJ whole genome shotgun (WGS) entry which is preliminary data.</text>
</comment>
<dbReference type="Gene3D" id="3.40.50.150">
    <property type="entry name" value="Vaccinia Virus protein VP39"/>
    <property type="match status" value="1"/>
</dbReference>
<dbReference type="InterPro" id="IPR041698">
    <property type="entry name" value="Methyltransf_25"/>
</dbReference>
<dbReference type="Pfam" id="PF13649">
    <property type="entry name" value="Methyltransf_25"/>
    <property type="match status" value="1"/>
</dbReference>
<dbReference type="SUPFAM" id="SSF53335">
    <property type="entry name" value="S-adenosyl-L-methionine-dependent methyltransferases"/>
    <property type="match status" value="1"/>
</dbReference>